<proteinExistence type="predicted"/>
<dbReference type="AlphaFoldDB" id="A0A2P6RYS3"/>
<dbReference type="EMBL" id="PDCK01000040">
    <property type="protein sequence ID" value="PRQ51588.1"/>
    <property type="molecule type" value="Genomic_DNA"/>
</dbReference>
<evidence type="ECO:0000313" key="3">
    <source>
        <dbReference type="Proteomes" id="UP000238479"/>
    </source>
</evidence>
<keyword evidence="3" id="KW-1185">Reference proteome</keyword>
<feature type="chain" id="PRO_5015156226" evidence="1">
    <location>
        <begin position="22"/>
        <end position="53"/>
    </location>
</feature>
<gene>
    <name evidence="2" type="ORF">RchiOBHm_Chr2g0146091</name>
</gene>
<keyword evidence="1" id="KW-0732">Signal</keyword>
<reference evidence="2 3" key="1">
    <citation type="journal article" date="2018" name="Nat. Genet.">
        <title>The Rosa genome provides new insights in the design of modern roses.</title>
        <authorList>
            <person name="Bendahmane M."/>
        </authorList>
    </citation>
    <scope>NUCLEOTIDE SEQUENCE [LARGE SCALE GENOMIC DNA]</scope>
    <source>
        <strain evidence="3">cv. Old Blush</strain>
    </source>
</reference>
<dbReference type="Proteomes" id="UP000238479">
    <property type="component" value="Chromosome 2"/>
</dbReference>
<protein>
    <submittedName>
        <fullName evidence="2">Uncharacterized protein</fullName>
    </submittedName>
</protein>
<feature type="signal peptide" evidence="1">
    <location>
        <begin position="1"/>
        <end position="21"/>
    </location>
</feature>
<dbReference type="Gramene" id="PRQ51588">
    <property type="protein sequence ID" value="PRQ51588"/>
    <property type="gene ID" value="RchiOBHm_Chr2g0146091"/>
</dbReference>
<evidence type="ECO:0000313" key="2">
    <source>
        <dbReference type="EMBL" id="PRQ51588.1"/>
    </source>
</evidence>
<accession>A0A2P6RYS3</accession>
<sequence length="53" mass="6612">MFYIFLCFIFTFDMRTPIVKGFHDTYSFINFLGAPRLREKWRLKFKKPSQNWK</sequence>
<name>A0A2P6RYS3_ROSCH</name>
<comment type="caution">
    <text evidence="2">The sequence shown here is derived from an EMBL/GenBank/DDBJ whole genome shotgun (WGS) entry which is preliminary data.</text>
</comment>
<organism evidence="2 3">
    <name type="scientific">Rosa chinensis</name>
    <name type="common">China rose</name>
    <dbReference type="NCBI Taxonomy" id="74649"/>
    <lineage>
        <taxon>Eukaryota</taxon>
        <taxon>Viridiplantae</taxon>
        <taxon>Streptophyta</taxon>
        <taxon>Embryophyta</taxon>
        <taxon>Tracheophyta</taxon>
        <taxon>Spermatophyta</taxon>
        <taxon>Magnoliopsida</taxon>
        <taxon>eudicotyledons</taxon>
        <taxon>Gunneridae</taxon>
        <taxon>Pentapetalae</taxon>
        <taxon>rosids</taxon>
        <taxon>fabids</taxon>
        <taxon>Rosales</taxon>
        <taxon>Rosaceae</taxon>
        <taxon>Rosoideae</taxon>
        <taxon>Rosoideae incertae sedis</taxon>
        <taxon>Rosa</taxon>
    </lineage>
</organism>
<evidence type="ECO:0000256" key="1">
    <source>
        <dbReference type="SAM" id="SignalP"/>
    </source>
</evidence>